<dbReference type="PANTHER" id="PTHR21716">
    <property type="entry name" value="TRANSMEMBRANE PROTEIN"/>
    <property type="match status" value="1"/>
</dbReference>
<dbReference type="Proteomes" id="UP000180254">
    <property type="component" value="Unassembled WGS sequence"/>
</dbReference>
<comment type="caution">
    <text evidence="9">The sequence shown here is derived from an EMBL/GenBank/DDBJ whole genome shotgun (WGS) entry which is preliminary data.</text>
</comment>
<dbReference type="GO" id="GO:0055085">
    <property type="term" value="P:transmembrane transport"/>
    <property type="evidence" value="ECO:0007669"/>
    <property type="project" value="TreeGrafter"/>
</dbReference>
<dbReference type="OrthoDB" id="9793390at2"/>
<feature type="transmembrane region" description="Helical" evidence="8">
    <location>
        <begin position="293"/>
        <end position="311"/>
    </location>
</feature>
<feature type="transmembrane region" description="Helical" evidence="8">
    <location>
        <begin position="356"/>
        <end position="382"/>
    </location>
</feature>
<feature type="transmembrane region" description="Helical" evidence="8">
    <location>
        <begin position="200"/>
        <end position="218"/>
    </location>
</feature>
<feature type="transmembrane region" description="Helical" evidence="8">
    <location>
        <begin position="259"/>
        <end position="287"/>
    </location>
</feature>
<evidence type="ECO:0000256" key="2">
    <source>
        <dbReference type="ARBA" id="ARBA00009773"/>
    </source>
</evidence>
<accession>A0A1S1V9D1</accession>
<dbReference type="PANTHER" id="PTHR21716:SF53">
    <property type="entry name" value="PERMEASE PERM-RELATED"/>
    <property type="match status" value="1"/>
</dbReference>
<evidence type="ECO:0000256" key="6">
    <source>
        <dbReference type="ARBA" id="ARBA00022989"/>
    </source>
</evidence>
<evidence type="ECO:0000256" key="8">
    <source>
        <dbReference type="SAM" id="Phobius"/>
    </source>
</evidence>
<name>A0A1S1V9D1_9FIRM</name>
<dbReference type="STRING" id="39480.EUAN_07940"/>
<dbReference type="GO" id="GO:0005886">
    <property type="term" value="C:plasma membrane"/>
    <property type="evidence" value="ECO:0007669"/>
    <property type="project" value="UniProtKB-SubCell"/>
</dbReference>
<evidence type="ECO:0000256" key="7">
    <source>
        <dbReference type="ARBA" id="ARBA00023136"/>
    </source>
</evidence>
<feature type="transmembrane region" description="Helical" evidence="8">
    <location>
        <begin position="70"/>
        <end position="88"/>
    </location>
</feature>
<dbReference type="InterPro" id="IPR002549">
    <property type="entry name" value="AI-2E-like"/>
</dbReference>
<protein>
    <submittedName>
        <fullName evidence="9">AI-2 transport protein TqsA</fullName>
    </submittedName>
</protein>
<gene>
    <name evidence="9" type="primary">tqsA_1</name>
    <name evidence="9" type="ORF">EUAN_07940</name>
</gene>
<keyword evidence="6 8" id="KW-1133">Transmembrane helix</keyword>
<keyword evidence="10" id="KW-1185">Reference proteome</keyword>
<evidence type="ECO:0000256" key="5">
    <source>
        <dbReference type="ARBA" id="ARBA00022692"/>
    </source>
</evidence>
<evidence type="ECO:0000313" key="10">
    <source>
        <dbReference type="Proteomes" id="UP000180254"/>
    </source>
</evidence>
<dbReference type="RefSeq" id="WP_071061905.1">
    <property type="nucleotide sequence ID" value="NZ_MKIE01000002.1"/>
</dbReference>
<keyword evidence="3" id="KW-0813">Transport</keyword>
<reference evidence="9 10" key="1">
    <citation type="submission" date="2016-09" db="EMBL/GenBank/DDBJ databases">
        <title>Genome sequence of Eubacterium angustum.</title>
        <authorList>
            <person name="Poehlein A."/>
            <person name="Daniel R."/>
        </authorList>
    </citation>
    <scope>NUCLEOTIDE SEQUENCE [LARGE SCALE GENOMIC DNA]</scope>
    <source>
        <strain evidence="9 10">DSM 1989</strain>
    </source>
</reference>
<comment type="subcellular location">
    <subcellularLocation>
        <location evidence="1">Cell membrane</location>
        <topology evidence="1">Multi-pass membrane protein</topology>
    </subcellularLocation>
</comment>
<feature type="transmembrane region" description="Helical" evidence="8">
    <location>
        <begin position="14"/>
        <end position="35"/>
    </location>
</feature>
<keyword evidence="5 8" id="KW-0812">Transmembrane</keyword>
<keyword evidence="4" id="KW-1003">Cell membrane</keyword>
<feature type="transmembrane region" description="Helical" evidence="8">
    <location>
        <begin position="100"/>
        <end position="121"/>
    </location>
</feature>
<evidence type="ECO:0000256" key="1">
    <source>
        <dbReference type="ARBA" id="ARBA00004651"/>
    </source>
</evidence>
<evidence type="ECO:0000313" key="9">
    <source>
        <dbReference type="EMBL" id="OHW63010.1"/>
    </source>
</evidence>
<dbReference type="Pfam" id="PF01594">
    <property type="entry name" value="AI-2E_transport"/>
    <property type="match status" value="1"/>
</dbReference>
<evidence type="ECO:0000256" key="4">
    <source>
        <dbReference type="ARBA" id="ARBA00022475"/>
    </source>
</evidence>
<feature type="transmembrane region" description="Helical" evidence="8">
    <location>
        <begin position="318"/>
        <end position="336"/>
    </location>
</feature>
<keyword evidence="7 8" id="KW-0472">Membrane</keyword>
<dbReference type="EMBL" id="MKIE01000002">
    <property type="protein sequence ID" value="OHW63010.1"/>
    <property type="molecule type" value="Genomic_DNA"/>
</dbReference>
<comment type="similarity">
    <text evidence="2">Belongs to the autoinducer-2 exporter (AI-2E) (TC 2.A.86) family.</text>
</comment>
<dbReference type="AlphaFoldDB" id="A0A1S1V9D1"/>
<sequence length="401" mass="44472">METFLNMLDYMKSIFITLLLALGVYYAIVAGNFFLGDRRKLKIKKRTAVKVFLSFVIAIFLYRVLAAGGFINTLLFTIAVAIVLSYFLNPLVNMLEKKKIGRGLGILIIYLGIILMFFILFKTIGPRIGDEISSLARNLPRYINEIYDLSVGLYEKLGPQIENMPIDIASIEESIASGFDNLKDVLGSSIVKVINSSVRFVSRAINLVLIPVFSFYFLKDKAKYKAAIVKSLPKRYRRDIMGLGRDIDEVLGQYIRGQLIVCLFIGVATALALLFIGVDFAIIIGMFAGIFNIIPYLGPIIGLIPALIFAVLEDPTKVIWVIAAITIIQQVESNFVTPKIVGKSVGLHPTVVMVGVLIGGGYFGLVGMLLAVPTIATFRVLYRFMSEKISKMKDEDIIPLD</sequence>
<feature type="transmembrane region" description="Helical" evidence="8">
    <location>
        <begin position="47"/>
        <end position="64"/>
    </location>
</feature>
<proteinExistence type="inferred from homology"/>
<evidence type="ECO:0000256" key="3">
    <source>
        <dbReference type="ARBA" id="ARBA00022448"/>
    </source>
</evidence>
<organism evidence="9 10">
    <name type="scientific">Andreesenia angusta</name>
    <dbReference type="NCBI Taxonomy" id="39480"/>
    <lineage>
        <taxon>Bacteria</taxon>
        <taxon>Bacillati</taxon>
        <taxon>Bacillota</taxon>
        <taxon>Tissierellia</taxon>
        <taxon>Tissierellales</taxon>
        <taxon>Gottschalkiaceae</taxon>
        <taxon>Andreesenia</taxon>
    </lineage>
</organism>